<proteinExistence type="predicted"/>
<dbReference type="EMBL" id="LSMT01000817">
    <property type="protein sequence ID" value="PFX14222.1"/>
    <property type="molecule type" value="Genomic_DNA"/>
</dbReference>
<comment type="caution">
    <text evidence="3">The sequence shown here is derived from an EMBL/GenBank/DDBJ whole genome shotgun (WGS) entry which is preliminary data.</text>
</comment>
<reference evidence="4" key="1">
    <citation type="journal article" date="2017" name="bioRxiv">
        <title>Comparative analysis of the genomes of Stylophora pistillata and Acropora digitifera provides evidence for extensive differences between species of corals.</title>
        <authorList>
            <person name="Voolstra C.R."/>
            <person name="Li Y."/>
            <person name="Liew Y.J."/>
            <person name="Baumgarten S."/>
            <person name="Zoccola D."/>
            <person name="Flot J.-F."/>
            <person name="Tambutte S."/>
            <person name="Allemand D."/>
            <person name="Aranda M."/>
        </authorList>
    </citation>
    <scope>NUCLEOTIDE SEQUENCE [LARGE SCALE GENOMIC DNA]</scope>
</reference>
<evidence type="ECO:0000313" key="3">
    <source>
        <dbReference type="EMBL" id="PFX14222.1"/>
    </source>
</evidence>
<feature type="domain" description="AMP-binding enzyme C-terminal" evidence="2">
    <location>
        <begin position="297"/>
        <end position="333"/>
    </location>
</feature>
<sequence length="338" mass="37270">MRRDDTNTKEHNFIVGDYVLLKQKKVNKWSTAYEPIFYTIIRISGSTITARRVTDRREICRDSSHSKLANAIMHEGGKGGHCEDWRETLLVNTDSADQSSEEWIQSQGEQLQPRDSPEHRGSIEENALNQSPKDANLQSKDYQPLAMTPAQDTLRPCQLVKNRSEYSSSENEFSMEIRASKSQMTMATAAASTQMTMASASLVMDMKTIALYSAHFHIMTLHHAMSTPASDSTQMTMASASLGMEMKTIALSSAHSHSSPVHADKSRPSAMTTVMPGLHNFTIQMTMATTAALALAELEALLISYQKLDDAAVIGVPDEESGELPKAFVVPKGEITPE</sequence>
<dbReference type="AlphaFoldDB" id="A0A2B4RD97"/>
<dbReference type="STRING" id="50429.A0A2B4RD97"/>
<feature type="compositionally biased region" description="Polar residues" evidence="1">
    <location>
        <begin position="96"/>
        <end position="110"/>
    </location>
</feature>
<evidence type="ECO:0000259" key="2">
    <source>
        <dbReference type="Pfam" id="PF13193"/>
    </source>
</evidence>
<dbReference type="Gene3D" id="3.30.300.30">
    <property type="match status" value="1"/>
</dbReference>
<name>A0A2B4RD97_STYPI</name>
<accession>A0A2B4RD97</accession>
<feature type="compositionally biased region" description="Polar residues" evidence="1">
    <location>
        <begin position="127"/>
        <end position="136"/>
    </location>
</feature>
<gene>
    <name evidence="3" type="ORF">AWC38_SpisGene21635</name>
</gene>
<protein>
    <recommendedName>
        <fullName evidence="2">AMP-binding enzyme C-terminal domain-containing protein</fullName>
    </recommendedName>
</protein>
<dbReference type="SUPFAM" id="SSF56801">
    <property type="entry name" value="Acetyl-CoA synthetase-like"/>
    <property type="match status" value="1"/>
</dbReference>
<organism evidence="3 4">
    <name type="scientific">Stylophora pistillata</name>
    <name type="common">Smooth cauliflower coral</name>
    <dbReference type="NCBI Taxonomy" id="50429"/>
    <lineage>
        <taxon>Eukaryota</taxon>
        <taxon>Metazoa</taxon>
        <taxon>Cnidaria</taxon>
        <taxon>Anthozoa</taxon>
        <taxon>Hexacorallia</taxon>
        <taxon>Scleractinia</taxon>
        <taxon>Astrocoeniina</taxon>
        <taxon>Pocilloporidae</taxon>
        <taxon>Stylophora</taxon>
    </lineage>
</organism>
<feature type="region of interest" description="Disordered" evidence="1">
    <location>
        <begin position="96"/>
        <end position="136"/>
    </location>
</feature>
<evidence type="ECO:0000313" key="4">
    <source>
        <dbReference type="Proteomes" id="UP000225706"/>
    </source>
</evidence>
<dbReference type="InterPro" id="IPR045851">
    <property type="entry name" value="AMP-bd_C_sf"/>
</dbReference>
<dbReference type="InterPro" id="IPR025110">
    <property type="entry name" value="AMP-bd_C"/>
</dbReference>
<evidence type="ECO:0000256" key="1">
    <source>
        <dbReference type="SAM" id="MobiDB-lite"/>
    </source>
</evidence>
<dbReference type="Proteomes" id="UP000225706">
    <property type="component" value="Unassembled WGS sequence"/>
</dbReference>
<dbReference type="OrthoDB" id="5989563at2759"/>
<dbReference type="Pfam" id="PF13193">
    <property type="entry name" value="AMP-binding_C"/>
    <property type="match status" value="1"/>
</dbReference>
<keyword evidence="4" id="KW-1185">Reference proteome</keyword>